<evidence type="ECO:0000313" key="2">
    <source>
        <dbReference type="EMBL" id="TLU98906.1"/>
    </source>
</evidence>
<name>A0A5R9KS45_9BACT</name>
<evidence type="ECO:0000256" key="1">
    <source>
        <dbReference type="SAM" id="SignalP"/>
    </source>
</evidence>
<protein>
    <recommendedName>
        <fullName evidence="4">T9SS type A sorting domain-containing protein</fullName>
    </recommendedName>
</protein>
<gene>
    <name evidence="2" type="ORF">FEN17_20150</name>
</gene>
<dbReference type="AlphaFoldDB" id="A0A5R9KS45"/>
<feature type="chain" id="PRO_5024412460" description="T9SS type A sorting domain-containing protein" evidence="1">
    <location>
        <begin position="25"/>
        <end position="136"/>
    </location>
</feature>
<dbReference type="RefSeq" id="WP_138367196.1">
    <property type="nucleotide sequence ID" value="NZ_VCEJ01000005.1"/>
</dbReference>
<dbReference type="EMBL" id="VCEJ01000005">
    <property type="protein sequence ID" value="TLU98906.1"/>
    <property type="molecule type" value="Genomic_DNA"/>
</dbReference>
<proteinExistence type="predicted"/>
<comment type="caution">
    <text evidence="2">The sequence shown here is derived from an EMBL/GenBank/DDBJ whole genome shotgun (WGS) entry which is preliminary data.</text>
</comment>
<keyword evidence="3" id="KW-1185">Reference proteome</keyword>
<dbReference type="OrthoDB" id="955668at2"/>
<keyword evidence="1" id="KW-0732">Signal</keyword>
<organism evidence="2 3">
    <name type="scientific">Dyadobacter luticola</name>
    <dbReference type="NCBI Taxonomy" id="1979387"/>
    <lineage>
        <taxon>Bacteria</taxon>
        <taxon>Pseudomonadati</taxon>
        <taxon>Bacteroidota</taxon>
        <taxon>Cytophagia</taxon>
        <taxon>Cytophagales</taxon>
        <taxon>Spirosomataceae</taxon>
        <taxon>Dyadobacter</taxon>
    </lineage>
</organism>
<reference evidence="2 3" key="1">
    <citation type="submission" date="2019-05" db="EMBL/GenBank/DDBJ databases">
        <authorList>
            <person name="Qu J.-H."/>
        </authorList>
    </citation>
    <scope>NUCLEOTIDE SEQUENCE [LARGE SCALE GENOMIC DNA]</scope>
    <source>
        <strain evidence="2 3">T17</strain>
    </source>
</reference>
<evidence type="ECO:0000313" key="3">
    <source>
        <dbReference type="Proteomes" id="UP000306402"/>
    </source>
</evidence>
<accession>A0A5R9KS45</accession>
<evidence type="ECO:0008006" key="4">
    <source>
        <dbReference type="Google" id="ProtNLM"/>
    </source>
</evidence>
<dbReference type="Proteomes" id="UP000306402">
    <property type="component" value="Unassembled WGS sequence"/>
</dbReference>
<sequence>MRNVMKSLAQAACAALFFANAVSANPIELKECQNNTCEKFRVGMYRVRNTVTMNLLIEKQKGERLAVRLLDQKGKILMEDIVPKNLNKFGTKLNFSEIQDGVYTLEVADGSEKVVKSIYLSTNEVREVNRTLLGVN</sequence>
<feature type="signal peptide" evidence="1">
    <location>
        <begin position="1"/>
        <end position="24"/>
    </location>
</feature>